<organism evidence="2 3">
    <name type="scientific">Candidatus Nomurabacteria bacterium GW2011_GWF2_43_24</name>
    <dbReference type="NCBI Taxonomy" id="1618778"/>
    <lineage>
        <taxon>Bacteria</taxon>
        <taxon>Candidatus Nomuraibacteriota</taxon>
    </lineage>
</organism>
<gene>
    <name evidence="2" type="ORF">UV91_C0009G0011</name>
</gene>
<name>A0A0G1HJG8_9BACT</name>
<keyword evidence="1" id="KW-0812">Transmembrane</keyword>
<evidence type="ECO:0000313" key="2">
    <source>
        <dbReference type="EMBL" id="KKT11004.1"/>
    </source>
</evidence>
<reference evidence="2 3" key="1">
    <citation type="journal article" date="2015" name="Nature">
        <title>rRNA introns, odd ribosomes, and small enigmatic genomes across a large radiation of phyla.</title>
        <authorList>
            <person name="Brown C.T."/>
            <person name="Hug L.A."/>
            <person name="Thomas B.C."/>
            <person name="Sharon I."/>
            <person name="Castelle C.J."/>
            <person name="Singh A."/>
            <person name="Wilkins M.J."/>
            <person name="Williams K.H."/>
            <person name="Banfield J.F."/>
        </authorList>
    </citation>
    <scope>NUCLEOTIDE SEQUENCE [LARGE SCALE GENOMIC DNA]</scope>
</reference>
<feature type="transmembrane region" description="Helical" evidence="1">
    <location>
        <begin position="35"/>
        <end position="55"/>
    </location>
</feature>
<sequence length="85" mass="9725">MDPESKKLLEATFKLAEENNGILRSLHRSMRIRRLVSVVYWAIIIGSAVGAYYFIQPFLDQMVDAYGGVKTNFEGLNNLLQNFQN</sequence>
<comment type="caution">
    <text evidence="2">The sequence shown here is derived from an EMBL/GenBank/DDBJ whole genome shotgun (WGS) entry which is preliminary data.</text>
</comment>
<dbReference type="Proteomes" id="UP000033907">
    <property type="component" value="Unassembled WGS sequence"/>
</dbReference>
<dbReference type="EMBL" id="LCGH01000009">
    <property type="protein sequence ID" value="KKT11004.1"/>
    <property type="molecule type" value="Genomic_DNA"/>
</dbReference>
<keyword evidence="1" id="KW-0472">Membrane</keyword>
<evidence type="ECO:0000256" key="1">
    <source>
        <dbReference type="SAM" id="Phobius"/>
    </source>
</evidence>
<accession>A0A0G1HJG8</accession>
<proteinExistence type="predicted"/>
<evidence type="ECO:0000313" key="3">
    <source>
        <dbReference type="Proteomes" id="UP000033907"/>
    </source>
</evidence>
<protein>
    <submittedName>
        <fullName evidence="2">Uncharacterized protein</fullName>
    </submittedName>
</protein>
<keyword evidence="1" id="KW-1133">Transmembrane helix</keyword>
<dbReference type="AlphaFoldDB" id="A0A0G1HJG8"/>